<feature type="domain" description="Laminin G" evidence="2">
    <location>
        <begin position="125"/>
        <end position="288"/>
    </location>
</feature>
<dbReference type="Proteomes" id="UP000472267">
    <property type="component" value="Chromosome 9"/>
</dbReference>
<dbReference type="PANTHER" id="PTHR15036:SF81">
    <property type="entry name" value="LAMININ SUBUNIT ALPHA-1"/>
    <property type="match status" value="1"/>
</dbReference>
<reference evidence="3" key="3">
    <citation type="submission" date="2025-09" db="UniProtKB">
        <authorList>
            <consortium name="Ensembl"/>
        </authorList>
    </citation>
    <scope>IDENTIFICATION</scope>
</reference>
<dbReference type="PANTHER" id="PTHR15036">
    <property type="entry name" value="PIKACHURIN-LIKE PROTEIN"/>
    <property type="match status" value="1"/>
</dbReference>
<evidence type="ECO:0000313" key="3">
    <source>
        <dbReference type="Ensembl" id="ENSSFAP00005026218.1"/>
    </source>
</evidence>
<dbReference type="Ensembl" id="ENSSFAT00005027250.1">
    <property type="protein sequence ID" value="ENSSFAP00005026218.1"/>
    <property type="gene ID" value="ENSSFAG00005013467.1"/>
</dbReference>
<protein>
    <recommendedName>
        <fullName evidence="2">Laminin G domain-containing protein</fullName>
    </recommendedName>
</protein>
<dbReference type="Pfam" id="PF00054">
    <property type="entry name" value="Laminin_G_1"/>
    <property type="match status" value="3"/>
</dbReference>
<name>A0A672HAN2_SALFA</name>
<dbReference type="InterPro" id="IPR001791">
    <property type="entry name" value="Laminin_G"/>
</dbReference>
<dbReference type="OMA" id="ITIGMSE"/>
<evidence type="ECO:0000313" key="4">
    <source>
        <dbReference type="Proteomes" id="UP000472267"/>
    </source>
</evidence>
<keyword evidence="4" id="KW-1185">Reference proteome</keyword>
<dbReference type="Pfam" id="PF02210">
    <property type="entry name" value="Laminin_G_2"/>
    <property type="match status" value="1"/>
</dbReference>
<reference evidence="3" key="1">
    <citation type="submission" date="2019-06" db="EMBL/GenBank/DDBJ databases">
        <authorList>
            <consortium name="Wellcome Sanger Institute Data Sharing"/>
        </authorList>
    </citation>
    <scope>NUCLEOTIDE SEQUENCE [LARGE SCALE GENOMIC DNA]</scope>
</reference>
<dbReference type="CDD" id="cd00110">
    <property type="entry name" value="LamG"/>
    <property type="match status" value="4"/>
</dbReference>
<feature type="domain" description="Laminin G" evidence="2">
    <location>
        <begin position="401"/>
        <end position="564"/>
    </location>
</feature>
<evidence type="ECO:0000256" key="1">
    <source>
        <dbReference type="PROSITE-ProRule" id="PRU00122"/>
    </source>
</evidence>
<dbReference type="InterPro" id="IPR050372">
    <property type="entry name" value="Neurexin-related_CASP"/>
</dbReference>
<dbReference type="InterPro" id="IPR013320">
    <property type="entry name" value="ConA-like_dom_sf"/>
</dbReference>
<comment type="caution">
    <text evidence="1">Lacks conserved residue(s) required for the propagation of feature annotation.</text>
</comment>
<organism evidence="3 4">
    <name type="scientific">Salarias fasciatus</name>
    <name type="common">Jewelled blenny</name>
    <name type="synonym">Blennius fasciatus</name>
    <dbReference type="NCBI Taxonomy" id="181472"/>
    <lineage>
        <taxon>Eukaryota</taxon>
        <taxon>Metazoa</taxon>
        <taxon>Chordata</taxon>
        <taxon>Craniata</taxon>
        <taxon>Vertebrata</taxon>
        <taxon>Euteleostomi</taxon>
        <taxon>Actinopterygii</taxon>
        <taxon>Neopterygii</taxon>
        <taxon>Teleostei</taxon>
        <taxon>Neoteleostei</taxon>
        <taxon>Acanthomorphata</taxon>
        <taxon>Ovalentaria</taxon>
        <taxon>Blenniimorphae</taxon>
        <taxon>Blenniiformes</taxon>
        <taxon>Blennioidei</taxon>
        <taxon>Blenniidae</taxon>
        <taxon>Salariinae</taxon>
        <taxon>Salarias</taxon>
    </lineage>
</organism>
<dbReference type="SUPFAM" id="SSF49899">
    <property type="entry name" value="Concanavalin A-like lectins/glucanases"/>
    <property type="match status" value="5"/>
</dbReference>
<accession>A0A672HAN2</accession>
<dbReference type="SMART" id="SM00282">
    <property type="entry name" value="LamG"/>
    <property type="match status" value="3"/>
</dbReference>
<sequence length="701" mass="74893">VHDGKVSLQWDLGSGGTKLDFTGVDITNNRWTRINATRFGSRSTLSVQQLDSGSGPLPAVTGTSPGSSRVLDIDRNTVLHIGGLGPDTQGCLGEASLNEKNIGLWSYERQDGQCGGCFSSPQAEETSFHFDGSGFSLVQKSLRATSTSVVLQFKTLSPAGLLLYLSSNNTRDFLSMELVKGHVHLTFDLGSGALILTSKRVYNTGEWFKVTLQRNRRKANQSSEKEVLEAESPGTASDLNRSDLDPIYIGGLPASRPIRSYVGCIKNVEIARSNFDLLRDAYGVRKGCVLEVRRPVLCFLRLCPTSLSHLSVSSPLCLLTCLTSLSLRSLSLQVDEEKVKSVSLFPGGFSRLSPASFFIGGLPAAVGLHLPIRLQGLSATFRGCIQHVCASQQENHFLPSAAHFGSSRNSHMTFSINPGAVLRLSVRSWAEDGLILVLSDSKQMDFVAVGLRRGRVLLSVDLGKGPSSVTSSVPVNDGQWHAVRGGDRRTASLSVDGSSPDVASVRGNQLDVDGRLYLGGLPAAVSGRRINVSSSLPGCIRSVSLNGAMLDLSAPASMHDVTSCFAKDQTGSYFNGSGYAELMHHGYKVGSDLTVSLEFRTSQSDGVFLGISSAKVDAIGLELVDGQAVFNVNNGAGRVSVRSAAGLLCDGRWHHLLARKTKHSLSLLVDGRSYSTHNPYPQSTSAETNNPVYVGGFPGET</sequence>
<feature type="domain" description="Laminin G" evidence="2">
    <location>
        <begin position="1"/>
        <end position="117"/>
    </location>
</feature>
<reference evidence="3" key="2">
    <citation type="submission" date="2025-08" db="UniProtKB">
        <authorList>
            <consortium name="Ensembl"/>
        </authorList>
    </citation>
    <scope>IDENTIFICATION</scope>
</reference>
<dbReference type="InParanoid" id="A0A672HAN2"/>
<proteinExistence type="predicted"/>
<dbReference type="AlphaFoldDB" id="A0A672HAN2"/>
<dbReference type="Gene3D" id="2.60.120.200">
    <property type="match status" value="5"/>
</dbReference>
<dbReference type="PROSITE" id="PS50025">
    <property type="entry name" value="LAM_G_DOMAIN"/>
    <property type="match status" value="4"/>
</dbReference>
<feature type="domain" description="Laminin G" evidence="2">
    <location>
        <begin position="569"/>
        <end position="701"/>
    </location>
</feature>
<evidence type="ECO:0000259" key="2">
    <source>
        <dbReference type="PROSITE" id="PS50025"/>
    </source>
</evidence>